<gene>
    <name evidence="1" type="ORF">SDJN03_15731</name>
</gene>
<reference evidence="1 2" key="1">
    <citation type="journal article" date="2021" name="Hortic Res">
        <title>The domestication of Cucurbita argyrosperma as revealed by the genome of its wild relative.</title>
        <authorList>
            <person name="Barrera-Redondo J."/>
            <person name="Sanchez-de la Vega G."/>
            <person name="Aguirre-Liguori J.A."/>
            <person name="Castellanos-Morales G."/>
            <person name="Gutierrez-Guerrero Y.T."/>
            <person name="Aguirre-Dugua X."/>
            <person name="Aguirre-Planter E."/>
            <person name="Tenaillon M.I."/>
            <person name="Lira-Saade R."/>
            <person name="Eguiarte L.E."/>
        </authorList>
    </citation>
    <scope>NUCLEOTIDE SEQUENCE [LARGE SCALE GENOMIC DNA]</scope>
    <source>
        <strain evidence="1">JBR-2021</strain>
    </source>
</reference>
<proteinExistence type="predicted"/>
<dbReference type="EMBL" id="JAGKQH010000010">
    <property type="protein sequence ID" value="KAG6590308.1"/>
    <property type="molecule type" value="Genomic_DNA"/>
</dbReference>
<evidence type="ECO:0000313" key="1">
    <source>
        <dbReference type="EMBL" id="KAG6590308.1"/>
    </source>
</evidence>
<organism evidence="1 2">
    <name type="scientific">Cucurbita argyrosperma subsp. sororia</name>
    <dbReference type="NCBI Taxonomy" id="37648"/>
    <lineage>
        <taxon>Eukaryota</taxon>
        <taxon>Viridiplantae</taxon>
        <taxon>Streptophyta</taxon>
        <taxon>Embryophyta</taxon>
        <taxon>Tracheophyta</taxon>
        <taxon>Spermatophyta</taxon>
        <taxon>Magnoliopsida</taxon>
        <taxon>eudicotyledons</taxon>
        <taxon>Gunneridae</taxon>
        <taxon>Pentapetalae</taxon>
        <taxon>rosids</taxon>
        <taxon>fabids</taxon>
        <taxon>Cucurbitales</taxon>
        <taxon>Cucurbitaceae</taxon>
        <taxon>Cucurbiteae</taxon>
        <taxon>Cucurbita</taxon>
    </lineage>
</organism>
<comment type="caution">
    <text evidence="1">The sequence shown here is derived from an EMBL/GenBank/DDBJ whole genome shotgun (WGS) entry which is preliminary data.</text>
</comment>
<feature type="non-terminal residue" evidence="1">
    <location>
        <position position="1"/>
    </location>
</feature>
<protein>
    <submittedName>
        <fullName evidence="1">Uncharacterized protein</fullName>
    </submittedName>
</protein>
<evidence type="ECO:0000313" key="2">
    <source>
        <dbReference type="Proteomes" id="UP000685013"/>
    </source>
</evidence>
<accession>A0AAV6N0R9</accession>
<keyword evidence="2" id="KW-1185">Reference proteome</keyword>
<sequence>MEREIGVAITRFPERDESINNDRGHLRNNNKSPQFLLHSTSFIQIHTTTGTPKDLRICSHKSSDFLFHEFLDPLNPFLPSAFFLLRSHTSIKIRAE</sequence>
<dbReference type="AlphaFoldDB" id="A0AAV6N0R9"/>
<name>A0AAV6N0R9_9ROSI</name>
<dbReference type="Proteomes" id="UP000685013">
    <property type="component" value="Chromosome 10"/>
</dbReference>